<feature type="domain" description="SnoaL-like" evidence="1">
    <location>
        <begin position="13"/>
        <end position="120"/>
    </location>
</feature>
<proteinExistence type="predicted"/>
<accession>A0A6G9Y631</accession>
<keyword evidence="3" id="KW-1185">Reference proteome</keyword>
<evidence type="ECO:0000313" key="2">
    <source>
        <dbReference type="EMBL" id="QIS08698.1"/>
    </source>
</evidence>
<dbReference type="EMBL" id="CP046172">
    <property type="protein sequence ID" value="QIS08698.1"/>
    <property type="molecule type" value="Genomic_DNA"/>
</dbReference>
<sequence>MTTTQILGAEQVVRRYFDALKAGENDIVRDSFADEATFWYPGDLPFSGTWTGRDQIVDGFLGTAFALLDPDKEVRIEVTNFFAADDQVTVEWSSWGTVRNGNPYHNKNIAVFRVADGKIVTVREYANAQNWERALRDPQA</sequence>
<dbReference type="PANTHER" id="PTHR41252">
    <property type="entry name" value="BLR2505 PROTEIN"/>
    <property type="match status" value="1"/>
</dbReference>
<dbReference type="PANTHER" id="PTHR41252:SF1">
    <property type="entry name" value="BLR2505 PROTEIN"/>
    <property type="match status" value="1"/>
</dbReference>
<organism evidence="2 3">
    <name type="scientific">Nocardia arthritidis</name>
    <dbReference type="NCBI Taxonomy" id="228602"/>
    <lineage>
        <taxon>Bacteria</taxon>
        <taxon>Bacillati</taxon>
        <taxon>Actinomycetota</taxon>
        <taxon>Actinomycetes</taxon>
        <taxon>Mycobacteriales</taxon>
        <taxon>Nocardiaceae</taxon>
        <taxon>Nocardia</taxon>
    </lineage>
</organism>
<name>A0A6G9Y631_9NOCA</name>
<protein>
    <submittedName>
        <fullName evidence="2">Nuclear transport factor 2 family protein</fullName>
    </submittedName>
</protein>
<dbReference type="SUPFAM" id="SSF54427">
    <property type="entry name" value="NTF2-like"/>
    <property type="match status" value="1"/>
</dbReference>
<gene>
    <name evidence="2" type="ORF">F5544_03920</name>
</gene>
<dbReference type="Gene3D" id="3.10.450.50">
    <property type="match status" value="1"/>
</dbReference>
<dbReference type="Pfam" id="PF12680">
    <property type="entry name" value="SnoaL_2"/>
    <property type="match status" value="1"/>
</dbReference>
<dbReference type="InterPro" id="IPR032710">
    <property type="entry name" value="NTF2-like_dom_sf"/>
</dbReference>
<dbReference type="AlphaFoldDB" id="A0A6G9Y631"/>
<evidence type="ECO:0000259" key="1">
    <source>
        <dbReference type="Pfam" id="PF12680"/>
    </source>
</evidence>
<dbReference type="Proteomes" id="UP000503540">
    <property type="component" value="Chromosome"/>
</dbReference>
<dbReference type="InterPro" id="IPR037401">
    <property type="entry name" value="SnoaL-like"/>
</dbReference>
<evidence type="ECO:0000313" key="3">
    <source>
        <dbReference type="Proteomes" id="UP000503540"/>
    </source>
</evidence>
<reference evidence="2 3" key="1">
    <citation type="journal article" date="2019" name="ACS Chem. Biol.">
        <title>Identification and Mobilization of a Cryptic Antibiotic Biosynthesis Gene Locus from a Human-Pathogenic Nocardia Isolate.</title>
        <authorList>
            <person name="Herisse M."/>
            <person name="Ishida K."/>
            <person name="Porter J.L."/>
            <person name="Howden B."/>
            <person name="Hertweck C."/>
            <person name="Stinear T.P."/>
            <person name="Pidot S.J."/>
        </authorList>
    </citation>
    <scope>NUCLEOTIDE SEQUENCE [LARGE SCALE GENOMIC DNA]</scope>
    <source>
        <strain evidence="2 3">AUSMDU00012717</strain>
    </source>
</reference>
<dbReference type="RefSeq" id="WP_167471900.1">
    <property type="nucleotide sequence ID" value="NZ_CP046172.1"/>
</dbReference>
<dbReference type="KEGG" id="nah:F5544_03920"/>